<dbReference type="Proteomes" id="UP000662931">
    <property type="component" value="Chromosome 1"/>
</dbReference>
<dbReference type="RefSeq" id="XP_038778056.1">
    <property type="nucleotide sequence ID" value="XM_038922128.1"/>
</dbReference>
<dbReference type="InterPro" id="IPR019186">
    <property type="entry name" value="Nucleolar_protein_12"/>
</dbReference>
<feature type="region of interest" description="Disordered" evidence="5">
    <location>
        <begin position="78"/>
        <end position="122"/>
    </location>
</feature>
<organism evidence="6 7">
    <name type="scientific">Eeniella nana</name>
    <name type="common">Yeast</name>
    <name type="synonym">Brettanomyces nanus</name>
    <dbReference type="NCBI Taxonomy" id="13502"/>
    <lineage>
        <taxon>Eukaryota</taxon>
        <taxon>Fungi</taxon>
        <taxon>Dikarya</taxon>
        <taxon>Ascomycota</taxon>
        <taxon>Saccharomycotina</taxon>
        <taxon>Pichiomycetes</taxon>
        <taxon>Pichiales</taxon>
        <taxon>Pichiaceae</taxon>
        <taxon>Brettanomyces</taxon>
    </lineage>
</organism>
<feature type="region of interest" description="Disordered" evidence="5">
    <location>
        <begin position="36"/>
        <end position="60"/>
    </location>
</feature>
<feature type="compositionally biased region" description="Acidic residues" evidence="5">
    <location>
        <begin position="89"/>
        <end position="110"/>
    </location>
</feature>
<evidence type="ECO:0008006" key="8">
    <source>
        <dbReference type="Google" id="ProtNLM"/>
    </source>
</evidence>
<gene>
    <name evidence="6" type="ORF">FOA43_001821</name>
</gene>
<evidence type="ECO:0000256" key="3">
    <source>
        <dbReference type="ARBA" id="ARBA00023054"/>
    </source>
</evidence>
<dbReference type="GO" id="GO:0005730">
    <property type="term" value="C:nucleolus"/>
    <property type="evidence" value="ECO:0007669"/>
    <property type="project" value="UniProtKB-SubCell"/>
</dbReference>
<feature type="compositionally biased region" description="Basic residues" evidence="5">
    <location>
        <begin position="242"/>
        <end position="251"/>
    </location>
</feature>
<comment type="similarity">
    <text evidence="2">Belongs to the RRP17 family.</text>
</comment>
<dbReference type="OrthoDB" id="551633at2759"/>
<feature type="compositionally biased region" description="Basic and acidic residues" evidence="5">
    <location>
        <begin position="111"/>
        <end position="122"/>
    </location>
</feature>
<dbReference type="GO" id="GO:0019843">
    <property type="term" value="F:rRNA binding"/>
    <property type="evidence" value="ECO:0007669"/>
    <property type="project" value="TreeGrafter"/>
</dbReference>
<proteinExistence type="inferred from homology"/>
<evidence type="ECO:0000256" key="4">
    <source>
        <dbReference type="ARBA" id="ARBA00023242"/>
    </source>
</evidence>
<keyword evidence="3" id="KW-0175">Coiled coil</keyword>
<dbReference type="PANTHER" id="PTHR14577">
    <property type="entry name" value="NUCLEOLAR PROTEIN 12"/>
    <property type="match status" value="1"/>
</dbReference>
<protein>
    <recommendedName>
        <fullName evidence="8">Ribosomal RNA-processing protein 17</fullName>
    </recommendedName>
</protein>
<name>A0A875RYA5_EENNA</name>
<comment type="subcellular location">
    <subcellularLocation>
        <location evidence="1">Nucleus</location>
        <location evidence="1">Nucleolus</location>
    </subcellularLocation>
</comment>
<feature type="compositionally biased region" description="Basic residues" evidence="5">
    <location>
        <begin position="225"/>
        <end position="235"/>
    </location>
</feature>
<reference evidence="6" key="1">
    <citation type="submission" date="2020-10" db="EMBL/GenBank/DDBJ databases">
        <authorList>
            <person name="Roach M.J.R."/>
        </authorList>
    </citation>
    <scope>NUCLEOTIDE SEQUENCE</scope>
    <source>
        <strain evidence="6">CBS 1945</strain>
    </source>
</reference>
<evidence type="ECO:0000256" key="2">
    <source>
        <dbReference type="ARBA" id="ARBA00007175"/>
    </source>
</evidence>
<evidence type="ECO:0000313" key="6">
    <source>
        <dbReference type="EMBL" id="QPG74491.1"/>
    </source>
</evidence>
<evidence type="ECO:0000313" key="7">
    <source>
        <dbReference type="Proteomes" id="UP000662931"/>
    </source>
</evidence>
<dbReference type="EMBL" id="CP064812">
    <property type="protein sequence ID" value="QPG74491.1"/>
    <property type="molecule type" value="Genomic_DNA"/>
</dbReference>
<evidence type="ECO:0000256" key="1">
    <source>
        <dbReference type="ARBA" id="ARBA00004604"/>
    </source>
</evidence>
<dbReference type="AlphaFoldDB" id="A0A875RYA5"/>
<dbReference type="PANTHER" id="PTHR14577:SF0">
    <property type="entry name" value="NUCLEOLAR PROTEIN 12"/>
    <property type="match status" value="1"/>
</dbReference>
<accession>A0A875RYA5</accession>
<feature type="compositionally biased region" description="Basic and acidic residues" evidence="5">
    <location>
        <begin position="44"/>
        <end position="60"/>
    </location>
</feature>
<keyword evidence="7" id="KW-1185">Reference proteome</keyword>
<dbReference type="Pfam" id="PF09805">
    <property type="entry name" value="Nop25"/>
    <property type="match status" value="1"/>
</dbReference>
<feature type="compositionally biased region" description="Basic and acidic residues" evidence="5">
    <location>
        <begin position="252"/>
        <end position="261"/>
    </location>
</feature>
<dbReference type="KEGG" id="bnn:FOA43_001821"/>
<sequence>MGGERYHHRKSRSHRVEEVTFDKEKRIDFLTGFHKRKLERRKHAQENQEKQRKEDRIEERARIREERRQKVLDRLAELKEVESKLGGGGDDDDDEEEEEEEEKEEEEKEEEPNVKRVKVEEWHGFDDDNEKKITKEETIEVSELNKKGILKVKQVYKVEDEDAPVMGTSEVTIESMDNPNQIDVSDIARMNNVDLSKSGEVLEKSINRAKDYARLMGMDDELKPSKVKKNKKPKERKYLSKRERKLRKFKEKKQTSHKRDR</sequence>
<keyword evidence="4" id="KW-0539">Nucleus</keyword>
<evidence type="ECO:0000256" key="5">
    <source>
        <dbReference type="SAM" id="MobiDB-lite"/>
    </source>
</evidence>
<dbReference type="GeneID" id="62195222"/>
<feature type="region of interest" description="Disordered" evidence="5">
    <location>
        <begin position="220"/>
        <end position="261"/>
    </location>
</feature>